<proteinExistence type="predicted"/>
<dbReference type="EMBL" id="CAXDID020000320">
    <property type="protein sequence ID" value="CAL6076631.1"/>
    <property type="molecule type" value="Genomic_DNA"/>
</dbReference>
<feature type="transmembrane region" description="Helical" evidence="1">
    <location>
        <begin position="509"/>
        <end position="530"/>
    </location>
</feature>
<gene>
    <name evidence="2" type="ORF">HINF_LOCUS5149</name>
    <name evidence="3" type="ORF">HINF_LOCUS57784</name>
</gene>
<keyword evidence="1" id="KW-1133">Transmembrane helix</keyword>
<keyword evidence="1" id="KW-0472">Membrane</keyword>
<keyword evidence="1" id="KW-0812">Transmembrane</keyword>
<keyword evidence="4" id="KW-1185">Reference proteome</keyword>
<accession>A0AA86NE86</accession>
<reference evidence="3 4" key="2">
    <citation type="submission" date="2024-07" db="EMBL/GenBank/DDBJ databases">
        <authorList>
            <person name="Akdeniz Z."/>
        </authorList>
    </citation>
    <scope>NUCLEOTIDE SEQUENCE [LARGE SCALE GENOMIC DNA]</scope>
</reference>
<dbReference type="AlphaFoldDB" id="A0AA86NE86"/>
<evidence type="ECO:0000256" key="1">
    <source>
        <dbReference type="SAM" id="Phobius"/>
    </source>
</evidence>
<evidence type="ECO:0000313" key="3">
    <source>
        <dbReference type="EMBL" id="CAL6076631.1"/>
    </source>
</evidence>
<evidence type="ECO:0008006" key="5">
    <source>
        <dbReference type="Google" id="ProtNLM"/>
    </source>
</evidence>
<dbReference type="Proteomes" id="UP001642409">
    <property type="component" value="Unassembled WGS sequence"/>
</dbReference>
<reference evidence="2" key="1">
    <citation type="submission" date="2023-06" db="EMBL/GenBank/DDBJ databases">
        <authorList>
            <person name="Kurt Z."/>
        </authorList>
    </citation>
    <scope>NUCLEOTIDE SEQUENCE</scope>
</reference>
<sequence length="582" mass="67324">MLIFILSLNEEVRNQCFALNATLIGLQQKTSLNLTLSPIQDSNQCIQLNASQARITIKFDCQPLVVQFRRVNFNISKDISTTAKLTVTQFNQIKECSAAYYNIVFGNSTVNTTMSGSISRLAIQILDITQCWSKVVFNYSFSVVQQFFNISVTPQNCEIDSGAVAFLDYDNGDQIFESLKIMPSLFPNHYQSTYDFANTLYFYSSKDMYSNEYDFENFVNRFKENRTINMKLKLVSSIYSGEQAYYGQINNIDGFDSEKIGRILLKQSDSQSVLVLNITAFEQQLPSEAKYIQFDLVQLQNKQWSRMRQAIAVSPFQMRQTYDVEQVKAGERLIFPKFTGYNFLTYITVFNANNDSLKEWTRNGRVRKQNILDGSMKLYKNKICVQMMVTTWYKEEDDYDYKNKSLKDGNEQKKNLSSTLTMAVQNKNQITTYFQFQFNFTFINQTLCFGQDNETEIQTSGSFRSRQSKFIRAYSQANAAHKFATLENDNEFFYFKTVVSEDYFMSMRWILIIFSFVLIICSTVLVVQLYRNRGELNQINTSAESTLLKQVEIVVSQDGTLQANTTQAEPQQNIKQNEEVSL</sequence>
<comment type="caution">
    <text evidence="2">The sequence shown here is derived from an EMBL/GenBank/DDBJ whole genome shotgun (WGS) entry which is preliminary data.</text>
</comment>
<protein>
    <recommendedName>
        <fullName evidence="5">Transmembrane protein</fullName>
    </recommendedName>
</protein>
<evidence type="ECO:0000313" key="2">
    <source>
        <dbReference type="EMBL" id="CAI9917504.1"/>
    </source>
</evidence>
<dbReference type="EMBL" id="CATOUU010000132">
    <property type="protein sequence ID" value="CAI9917504.1"/>
    <property type="molecule type" value="Genomic_DNA"/>
</dbReference>
<organism evidence="2">
    <name type="scientific">Hexamita inflata</name>
    <dbReference type="NCBI Taxonomy" id="28002"/>
    <lineage>
        <taxon>Eukaryota</taxon>
        <taxon>Metamonada</taxon>
        <taxon>Diplomonadida</taxon>
        <taxon>Hexamitidae</taxon>
        <taxon>Hexamitinae</taxon>
        <taxon>Hexamita</taxon>
    </lineage>
</organism>
<name>A0AA86NE86_9EUKA</name>
<evidence type="ECO:0000313" key="4">
    <source>
        <dbReference type="Proteomes" id="UP001642409"/>
    </source>
</evidence>